<gene>
    <name evidence="1" type="ORF">H2198_004999</name>
</gene>
<comment type="caution">
    <text evidence="1">The sequence shown here is derived from an EMBL/GenBank/DDBJ whole genome shotgun (WGS) entry which is preliminary data.</text>
</comment>
<sequence>MGTNTGSMAHNTSLTTSGQPKFHELYEEPNYFRLESYSGLMLGHILFMVMAWFFILPIGVMFSIARSKLALPTQFVFLVLNCMGVVAGTIYNINTPDLYVNNAHHKIGWIATWVVTAQVVMSLLFIYSGRNKQETIASSERAAFLPPTFQVAPSQPHHKYSWSGDSGQGTEPPSPTSASRDASPSSTNRAFNFQMPEQQEPEDFEDVPVSPIRRRPSWFKNNVLDKYLSTRVPKYASQKIIKIAEVAYEVIDRTILVLGAIALITGAVTYSGIFRGAHVFNGLAHFIKGGIFVFWGILSLGRWLGAWADCGWAWNAKPTRSEVGWKANIKSAEFVESAVIFTYGCTNIFLEHLAAWGGAWTAQDLEHVSITIMFFGTGLTGMLVESKRIRSWLNTHVDMMPMRTGVHHEEAQEAREEPRSYTVSLNILPAINVFLLGIMMGAHHQDSMVSTSIHSMWGKLFAGFAFCRILTYVIMYLSPPKSVYPSRPPTELAAAFCLISGGLVFMSSTKDIVYYIEEAHLMAMFLFTVIMGFTAFFMAYQIFVFALKGWAIRREHKVFNNNRF</sequence>
<reference evidence="1" key="1">
    <citation type="submission" date="2022-10" db="EMBL/GenBank/DDBJ databases">
        <title>Culturing micro-colonial fungi from biological soil crusts in the Mojave desert and describing Neophaeococcomyces mojavensis, and introducing the new genera and species Taxawa tesnikishii.</title>
        <authorList>
            <person name="Kurbessoian T."/>
            <person name="Stajich J.E."/>
        </authorList>
    </citation>
    <scope>NUCLEOTIDE SEQUENCE</scope>
    <source>
        <strain evidence="1">JES_112</strain>
    </source>
</reference>
<proteinExistence type="predicted"/>
<dbReference type="EMBL" id="JAPDRQ010000078">
    <property type="protein sequence ID" value="KAJ9656421.1"/>
    <property type="molecule type" value="Genomic_DNA"/>
</dbReference>
<dbReference type="Proteomes" id="UP001172386">
    <property type="component" value="Unassembled WGS sequence"/>
</dbReference>
<name>A0ACC3A7G9_9EURO</name>
<protein>
    <submittedName>
        <fullName evidence="1">Uncharacterized protein</fullName>
    </submittedName>
</protein>
<organism evidence="1 2">
    <name type="scientific">Neophaeococcomyces mojaviensis</name>
    <dbReference type="NCBI Taxonomy" id="3383035"/>
    <lineage>
        <taxon>Eukaryota</taxon>
        <taxon>Fungi</taxon>
        <taxon>Dikarya</taxon>
        <taxon>Ascomycota</taxon>
        <taxon>Pezizomycotina</taxon>
        <taxon>Eurotiomycetes</taxon>
        <taxon>Chaetothyriomycetidae</taxon>
        <taxon>Chaetothyriales</taxon>
        <taxon>Chaetothyriales incertae sedis</taxon>
        <taxon>Neophaeococcomyces</taxon>
    </lineage>
</organism>
<keyword evidence="2" id="KW-1185">Reference proteome</keyword>
<evidence type="ECO:0000313" key="2">
    <source>
        <dbReference type="Proteomes" id="UP001172386"/>
    </source>
</evidence>
<accession>A0ACC3A7G9</accession>
<evidence type="ECO:0000313" key="1">
    <source>
        <dbReference type="EMBL" id="KAJ9656421.1"/>
    </source>
</evidence>